<dbReference type="Pfam" id="PF12728">
    <property type="entry name" value="HTH_17"/>
    <property type="match status" value="1"/>
</dbReference>
<dbReference type="Proteomes" id="UP000595823">
    <property type="component" value="Chromosome"/>
</dbReference>
<dbReference type="GO" id="GO:0003677">
    <property type="term" value="F:DNA binding"/>
    <property type="evidence" value="ECO:0007669"/>
    <property type="project" value="InterPro"/>
</dbReference>
<name>A0A7T7CDY4_9BACI</name>
<evidence type="ECO:0000313" key="3">
    <source>
        <dbReference type="Proteomes" id="UP000595823"/>
    </source>
</evidence>
<sequence>MYGRPWRRGRRKYVSTGQVADYFEVTTETVRDWIEKGLLPAHRIGKRGRYKVPREYFEYVKRKREEGFDITEDIMKDVLGDDYSSDWEIDMDEGARG</sequence>
<accession>A0A7T7CDY4</accession>
<dbReference type="InterPro" id="IPR009061">
    <property type="entry name" value="DNA-bd_dom_put_sf"/>
</dbReference>
<dbReference type="AlphaFoldDB" id="A0A7T7CDY4"/>
<reference evidence="2 3" key="1">
    <citation type="submission" date="2020-06" db="EMBL/GenBank/DDBJ databases">
        <title>Genomic analysis of Salicibibacter sp. NKC5-3.</title>
        <authorList>
            <person name="Oh Y.J."/>
        </authorList>
    </citation>
    <scope>NUCLEOTIDE SEQUENCE [LARGE SCALE GENOMIC DNA]</scope>
    <source>
        <strain evidence="2 3">NKC5-3</strain>
    </source>
</reference>
<dbReference type="SUPFAM" id="SSF46955">
    <property type="entry name" value="Putative DNA-binding domain"/>
    <property type="match status" value="1"/>
</dbReference>
<gene>
    <name evidence="2" type="ORF">HUG15_20315</name>
</gene>
<dbReference type="InterPro" id="IPR010093">
    <property type="entry name" value="SinI_DNA-bd"/>
</dbReference>
<keyword evidence="3" id="KW-1185">Reference proteome</keyword>
<dbReference type="EMBL" id="CP054705">
    <property type="protein sequence ID" value="QQK78425.1"/>
    <property type="molecule type" value="Genomic_DNA"/>
</dbReference>
<dbReference type="InterPro" id="IPR041657">
    <property type="entry name" value="HTH_17"/>
</dbReference>
<protein>
    <submittedName>
        <fullName evidence="2">Helix-turn-helix domain-containing protein</fullName>
    </submittedName>
</protein>
<dbReference type="KEGG" id="scia:HUG15_20315"/>
<organism evidence="2 3">
    <name type="scientific">Salicibibacter cibarius</name>
    <dbReference type="NCBI Taxonomy" id="2743000"/>
    <lineage>
        <taxon>Bacteria</taxon>
        <taxon>Bacillati</taxon>
        <taxon>Bacillota</taxon>
        <taxon>Bacilli</taxon>
        <taxon>Bacillales</taxon>
        <taxon>Bacillaceae</taxon>
        <taxon>Salicibibacter</taxon>
    </lineage>
</organism>
<feature type="domain" description="Helix-turn-helix" evidence="1">
    <location>
        <begin position="13"/>
        <end position="62"/>
    </location>
</feature>
<dbReference type="Gene3D" id="1.10.1660.10">
    <property type="match status" value="1"/>
</dbReference>
<proteinExistence type="predicted"/>
<evidence type="ECO:0000259" key="1">
    <source>
        <dbReference type="Pfam" id="PF12728"/>
    </source>
</evidence>
<dbReference type="NCBIfam" id="TIGR01764">
    <property type="entry name" value="excise"/>
    <property type="match status" value="1"/>
</dbReference>
<evidence type="ECO:0000313" key="2">
    <source>
        <dbReference type="EMBL" id="QQK78425.1"/>
    </source>
</evidence>